<dbReference type="OrthoDB" id="496981at2759"/>
<dbReference type="InterPro" id="IPR013078">
    <property type="entry name" value="His_Pase_superF_clade-1"/>
</dbReference>
<keyword evidence="3" id="KW-1185">Reference proteome</keyword>
<dbReference type="Gene3D" id="3.40.50.1240">
    <property type="entry name" value="Phosphoglycerate mutase-like"/>
    <property type="match status" value="1"/>
</dbReference>
<dbReference type="InterPro" id="IPR050275">
    <property type="entry name" value="PGM_Phosphatase"/>
</dbReference>
<feature type="region of interest" description="Disordered" evidence="1">
    <location>
        <begin position="216"/>
        <end position="245"/>
    </location>
</feature>
<dbReference type="SUPFAM" id="SSF53254">
    <property type="entry name" value="Phosphoglycerate mutase-like"/>
    <property type="match status" value="1"/>
</dbReference>
<dbReference type="PANTHER" id="PTHR48100">
    <property type="entry name" value="BROAD-SPECIFICITY PHOSPHATASE YOR283W-RELATED"/>
    <property type="match status" value="1"/>
</dbReference>
<dbReference type="CDD" id="cd07067">
    <property type="entry name" value="HP_PGM_like"/>
    <property type="match status" value="1"/>
</dbReference>
<dbReference type="AlphaFoldDB" id="A0A6A6RVF7"/>
<dbReference type="GO" id="GO:0016791">
    <property type="term" value="F:phosphatase activity"/>
    <property type="evidence" value="ECO:0007669"/>
    <property type="project" value="TreeGrafter"/>
</dbReference>
<reference evidence="2" key="1">
    <citation type="journal article" date="2020" name="Stud. Mycol.">
        <title>101 Dothideomycetes genomes: a test case for predicting lifestyles and emergence of pathogens.</title>
        <authorList>
            <person name="Haridas S."/>
            <person name="Albert R."/>
            <person name="Binder M."/>
            <person name="Bloem J."/>
            <person name="Labutti K."/>
            <person name="Salamov A."/>
            <person name="Andreopoulos B."/>
            <person name="Baker S."/>
            <person name="Barry K."/>
            <person name="Bills G."/>
            <person name="Bluhm B."/>
            <person name="Cannon C."/>
            <person name="Castanera R."/>
            <person name="Culley D."/>
            <person name="Daum C."/>
            <person name="Ezra D."/>
            <person name="Gonzalez J."/>
            <person name="Henrissat B."/>
            <person name="Kuo A."/>
            <person name="Liang C."/>
            <person name="Lipzen A."/>
            <person name="Lutzoni F."/>
            <person name="Magnuson J."/>
            <person name="Mondo S."/>
            <person name="Nolan M."/>
            <person name="Ohm R."/>
            <person name="Pangilinan J."/>
            <person name="Park H.-J."/>
            <person name="Ramirez L."/>
            <person name="Alfaro M."/>
            <person name="Sun H."/>
            <person name="Tritt A."/>
            <person name="Yoshinaga Y."/>
            <person name="Zwiers L.-H."/>
            <person name="Turgeon B."/>
            <person name="Goodwin S."/>
            <person name="Spatafora J."/>
            <person name="Crous P."/>
            <person name="Grigoriev I."/>
        </authorList>
    </citation>
    <scope>NUCLEOTIDE SEQUENCE</scope>
    <source>
        <strain evidence="2">CBS 473.64</strain>
    </source>
</reference>
<dbReference type="EMBL" id="MU006790">
    <property type="protein sequence ID" value="KAF2638393.1"/>
    <property type="molecule type" value="Genomic_DNA"/>
</dbReference>
<evidence type="ECO:0000256" key="1">
    <source>
        <dbReference type="SAM" id="MobiDB-lite"/>
    </source>
</evidence>
<dbReference type="PANTHER" id="PTHR48100:SF54">
    <property type="entry name" value="PHOSPHATASE SPAC5H10.03-RELATED"/>
    <property type="match status" value="1"/>
</dbReference>
<gene>
    <name evidence="2" type="ORF">P280DRAFT_500137</name>
</gene>
<protein>
    <submittedName>
        <fullName evidence="2">Phosphoglycerate mutase-like protein</fullName>
    </submittedName>
</protein>
<dbReference type="Pfam" id="PF00300">
    <property type="entry name" value="His_Phos_1"/>
    <property type="match status" value="1"/>
</dbReference>
<name>A0A6A6RVF7_9PLEO</name>
<organism evidence="2 3">
    <name type="scientific">Massarina eburnea CBS 473.64</name>
    <dbReference type="NCBI Taxonomy" id="1395130"/>
    <lineage>
        <taxon>Eukaryota</taxon>
        <taxon>Fungi</taxon>
        <taxon>Dikarya</taxon>
        <taxon>Ascomycota</taxon>
        <taxon>Pezizomycotina</taxon>
        <taxon>Dothideomycetes</taxon>
        <taxon>Pleosporomycetidae</taxon>
        <taxon>Pleosporales</taxon>
        <taxon>Massarineae</taxon>
        <taxon>Massarinaceae</taxon>
        <taxon>Massarina</taxon>
    </lineage>
</organism>
<dbReference type="InterPro" id="IPR029033">
    <property type="entry name" value="His_PPase_superfam"/>
</dbReference>
<dbReference type="GO" id="GO:0005737">
    <property type="term" value="C:cytoplasm"/>
    <property type="evidence" value="ECO:0007669"/>
    <property type="project" value="TreeGrafter"/>
</dbReference>
<evidence type="ECO:0000313" key="2">
    <source>
        <dbReference type="EMBL" id="KAF2638393.1"/>
    </source>
</evidence>
<dbReference type="Proteomes" id="UP000799753">
    <property type="component" value="Unassembled WGS sequence"/>
</dbReference>
<evidence type="ECO:0000313" key="3">
    <source>
        <dbReference type="Proteomes" id="UP000799753"/>
    </source>
</evidence>
<sequence>MPPVLYLVRHAEGEHNVNHAVHIRDATLTEEGKRQCRELQTSFAHHETIELLLSSPLRRAIQTTVLSFSPILSRKEVPYLVLPKSQEVSDLVCDIGLPKPDLLQSLDELFPNESRQFDLSRVNLDAVEEGWNSKSGYWAASKSRVAERAADLRSWLFQRPEAHILLVTHGAFLHYLTEDWTGDDPIRGTAYLNCEVRSFGFTPDSTDKEAHIVELDSSQKTRGASQSEEDPHVLSEIGSLESGRV</sequence>
<dbReference type="SMART" id="SM00855">
    <property type="entry name" value="PGAM"/>
    <property type="match status" value="1"/>
</dbReference>
<accession>A0A6A6RVF7</accession>
<proteinExistence type="predicted"/>